<evidence type="ECO:0000313" key="2">
    <source>
        <dbReference type="EMBL" id="SEB47384.1"/>
    </source>
</evidence>
<feature type="domain" description="DUF5753" evidence="1">
    <location>
        <begin position="52"/>
        <end position="210"/>
    </location>
</feature>
<dbReference type="STRING" id="208445.SAMN04489727_2032"/>
<gene>
    <name evidence="2" type="ORF">SAMN04489727_2032</name>
</gene>
<dbReference type="Proteomes" id="UP000199622">
    <property type="component" value="Unassembled WGS sequence"/>
</dbReference>
<organism evidence="2 3">
    <name type="scientific">Amycolatopsis tolypomycina</name>
    <dbReference type="NCBI Taxonomy" id="208445"/>
    <lineage>
        <taxon>Bacteria</taxon>
        <taxon>Bacillati</taxon>
        <taxon>Actinomycetota</taxon>
        <taxon>Actinomycetes</taxon>
        <taxon>Pseudonocardiales</taxon>
        <taxon>Pseudonocardiaceae</taxon>
        <taxon>Amycolatopsis</taxon>
    </lineage>
</organism>
<evidence type="ECO:0000313" key="3">
    <source>
        <dbReference type="Proteomes" id="UP000199622"/>
    </source>
</evidence>
<proteinExistence type="predicted"/>
<name>A0A1H4JM29_9PSEU</name>
<dbReference type="Pfam" id="PF19054">
    <property type="entry name" value="DUF5753"/>
    <property type="match status" value="1"/>
</dbReference>
<dbReference type="InterPro" id="IPR043917">
    <property type="entry name" value="DUF5753"/>
</dbReference>
<sequence length="222" mass="24887">MRRNKHRHTTGHPATAEFDERIIMTHDHARREGLGEWWNAYRKVFPAAVIALFEVEAHATSARIFSASAFPTPVQEPDYAEAVLRSYGDSFTADKIQHAIAARAMRRAAYLNGGLEASLIVDASVLRRPAGSDTIMMNQHARARDLHLSGRAPSKVMDGFYYGMETSFSLFTVAGDVVAFEDTENELVQVDATRRDKLVTRFDNYATRATPLVDHPLLRLPE</sequence>
<dbReference type="AlphaFoldDB" id="A0A1H4JM29"/>
<protein>
    <recommendedName>
        <fullName evidence="1">DUF5753 domain-containing protein</fullName>
    </recommendedName>
</protein>
<accession>A0A1H4JM29</accession>
<reference evidence="3" key="1">
    <citation type="submission" date="2016-10" db="EMBL/GenBank/DDBJ databases">
        <authorList>
            <person name="Varghese N."/>
            <person name="Submissions S."/>
        </authorList>
    </citation>
    <scope>NUCLEOTIDE SEQUENCE [LARGE SCALE GENOMIC DNA]</scope>
    <source>
        <strain evidence="3">DSM 44544</strain>
    </source>
</reference>
<dbReference type="EMBL" id="FNSO01000003">
    <property type="protein sequence ID" value="SEB47384.1"/>
    <property type="molecule type" value="Genomic_DNA"/>
</dbReference>
<evidence type="ECO:0000259" key="1">
    <source>
        <dbReference type="Pfam" id="PF19054"/>
    </source>
</evidence>
<keyword evidence="3" id="KW-1185">Reference proteome</keyword>